<organism evidence="1 2">
    <name type="scientific">Leucobacter viscericola</name>
    <dbReference type="NCBI Taxonomy" id="2714935"/>
    <lineage>
        <taxon>Bacteria</taxon>
        <taxon>Bacillati</taxon>
        <taxon>Actinomycetota</taxon>
        <taxon>Actinomycetes</taxon>
        <taxon>Micrococcales</taxon>
        <taxon>Microbacteriaceae</taxon>
        <taxon>Leucobacter</taxon>
    </lineage>
</organism>
<dbReference type="InterPro" id="IPR001646">
    <property type="entry name" value="5peptide_repeat"/>
</dbReference>
<proteinExistence type="predicted"/>
<dbReference type="SUPFAM" id="SSF141571">
    <property type="entry name" value="Pentapeptide repeat-like"/>
    <property type="match status" value="1"/>
</dbReference>
<sequence length="220" mass="24120">MARSRKTDFPTLSPLFLPELEAGDPELLTIRGSYELTRFADADVSERDLSGVTFSECELIGLSANNSSLRGARLLETRVEQLNAPVFPAPRVQLREVEITHSRLGAAEMYDAVLQQALFAHCKLGWVNLRASDLSNVVFRDCVISELDLVDARLKRVSFENCRADVIHLSGAKLEHVDLRGLEIGTLSDAASLRGATLSSSQAASLTRVFAEHLGILVED</sequence>
<dbReference type="Proteomes" id="UP000502677">
    <property type="component" value="Chromosome"/>
</dbReference>
<reference evidence="1 2" key="1">
    <citation type="submission" date="2020-03" db="EMBL/GenBank/DDBJ databases">
        <title>Leucobacter sp. nov., isolated from beetles.</title>
        <authorList>
            <person name="Hyun D.-W."/>
            <person name="Bae J.-W."/>
        </authorList>
    </citation>
    <scope>NUCLEOTIDE SEQUENCE [LARGE SCALE GENOMIC DNA]</scope>
    <source>
        <strain evidence="1 2">HDW9C</strain>
    </source>
</reference>
<dbReference type="EMBL" id="CP049863">
    <property type="protein sequence ID" value="QIK61986.1"/>
    <property type="molecule type" value="Genomic_DNA"/>
</dbReference>
<evidence type="ECO:0000313" key="2">
    <source>
        <dbReference type="Proteomes" id="UP000502677"/>
    </source>
</evidence>
<dbReference type="Pfam" id="PF00805">
    <property type="entry name" value="Pentapeptide"/>
    <property type="match status" value="1"/>
</dbReference>
<dbReference type="Gene3D" id="2.160.20.80">
    <property type="entry name" value="E3 ubiquitin-protein ligase SopA"/>
    <property type="match status" value="1"/>
</dbReference>
<dbReference type="PANTHER" id="PTHR14136:SF17">
    <property type="entry name" value="BTB_POZ DOMAIN-CONTAINING PROTEIN KCTD9"/>
    <property type="match status" value="1"/>
</dbReference>
<accession>A0A6G7XBZ3</accession>
<protein>
    <submittedName>
        <fullName evidence="1">Pentapeptide repeat-containing protein</fullName>
    </submittedName>
</protein>
<dbReference type="PANTHER" id="PTHR14136">
    <property type="entry name" value="BTB_POZ DOMAIN-CONTAINING PROTEIN KCTD9"/>
    <property type="match status" value="1"/>
</dbReference>
<dbReference type="Pfam" id="PF13599">
    <property type="entry name" value="Pentapeptide_4"/>
    <property type="match status" value="1"/>
</dbReference>
<dbReference type="InterPro" id="IPR051082">
    <property type="entry name" value="Pentapeptide-BTB/POZ_domain"/>
</dbReference>
<gene>
    <name evidence="1" type="ORF">G7068_01265</name>
</gene>
<keyword evidence="2" id="KW-1185">Reference proteome</keyword>
<dbReference type="RefSeq" id="WP_166287749.1">
    <property type="nucleotide sequence ID" value="NZ_CP049863.1"/>
</dbReference>
<evidence type="ECO:0000313" key="1">
    <source>
        <dbReference type="EMBL" id="QIK61986.1"/>
    </source>
</evidence>
<dbReference type="AlphaFoldDB" id="A0A6G7XBZ3"/>
<name>A0A6G7XBZ3_9MICO</name>
<dbReference type="KEGG" id="lvi:G7068_01265"/>